<protein>
    <submittedName>
        <fullName evidence="1">Uncharacterized protein</fullName>
    </submittedName>
</protein>
<proteinExistence type="predicted"/>
<organism evidence="1">
    <name type="scientific">Panicum hallii</name>
    <dbReference type="NCBI Taxonomy" id="206008"/>
    <lineage>
        <taxon>Eukaryota</taxon>
        <taxon>Viridiplantae</taxon>
        <taxon>Streptophyta</taxon>
        <taxon>Embryophyta</taxon>
        <taxon>Tracheophyta</taxon>
        <taxon>Spermatophyta</taxon>
        <taxon>Magnoliopsida</taxon>
        <taxon>Liliopsida</taxon>
        <taxon>Poales</taxon>
        <taxon>Poaceae</taxon>
        <taxon>PACMAD clade</taxon>
        <taxon>Panicoideae</taxon>
        <taxon>Panicodae</taxon>
        <taxon>Paniceae</taxon>
        <taxon>Panicinae</taxon>
        <taxon>Panicum</taxon>
        <taxon>Panicum sect. Panicum</taxon>
    </lineage>
</organism>
<reference evidence="1" key="1">
    <citation type="submission" date="2018-04" db="EMBL/GenBank/DDBJ databases">
        <title>WGS assembly of Panicum hallii.</title>
        <authorList>
            <person name="Lovell J."/>
            <person name="Jenkins J."/>
            <person name="Lowry D."/>
            <person name="Mamidi S."/>
            <person name="Sreedasyam A."/>
            <person name="Weng X."/>
            <person name="Barry K."/>
            <person name="Bonette J."/>
            <person name="Campitelli B."/>
            <person name="Daum C."/>
            <person name="Gordon S."/>
            <person name="Gould B."/>
            <person name="Lipzen A."/>
            <person name="Macqueen A."/>
            <person name="Palacio-Mejia J."/>
            <person name="Plott C."/>
            <person name="Shakirov E."/>
            <person name="Shu S."/>
            <person name="Yoshinaga Y."/>
            <person name="Zane M."/>
            <person name="Rokhsar D."/>
            <person name="Grimwood J."/>
            <person name="Schmutz J."/>
            <person name="Juenger T."/>
        </authorList>
    </citation>
    <scope>NUCLEOTIDE SEQUENCE [LARGE SCALE GENOMIC DNA]</scope>
    <source>
        <strain evidence="1">FIL2</strain>
    </source>
</reference>
<accession>A0A2T8IH92</accession>
<dbReference type="AlphaFoldDB" id="A0A2T8IH92"/>
<dbReference type="Gramene" id="PVH37039">
    <property type="protein sequence ID" value="PVH37039"/>
    <property type="gene ID" value="PAHAL_6G227900"/>
</dbReference>
<dbReference type="Proteomes" id="UP000243499">
    <property type="component" value="Chromosome 6"/>
</dbReference>
<name>A0A2T8IH92_9POAL</name>
<evidence type="ECO:0000313" key="1">
    <source>
        <dbReference type="EMBL" id="PVH37039.1"/>
    </source>
</evidence>
<dbReference type="EMBL" id="CM008051">
    <property type="protein sequence ID" value="PVH37039.1"/>
    <property type="molecule type" value="Genomic_DNA"/>
</dbReference>
<gene>
    <name evidence="1" type="ORF">PAHAL_6G227900</name>
</gene>
<sequence length="167" mass="17930">MIVILGVIPRSSSRNAGSAHEQEGREAQSFHPAISATKILHLCAPRAMAGCDRCRWRIRSSSSNPAIAALRRRPGLRDGLFRGTAASALGRSAGPARAAVSRNFYSPFLSTETHPASRKIIHPTCSTGGVASQVLQNRNEMKKTRVADQTLDVDDMYCLIDSSRGGG</sequence>